<accession>A1ZIU4</accession>
<proteinExistence type="predicted"/>
<organism evidence="1 2">
    <name type="scientific">Microscilla marina ATCC 23134</name>
    <dbReference type="NCBI Taxonomy" id="313606"/>
    <lineage>
        <taxon>Bacteria</taxon>
        <taxon>Pseudomonadati</taxon>
        <taxon>Bacteroidota</taxon>
        <taxon>Cytophagia</taxon>
        <taxon>Cytophagales</taxon>
        <taxon>Microscillaceae</taxon>
        <taxon>Microscilla</taxon>
    </lineage>
</organism>
<dbReference type="Proteomes" id="UP000004095">
    <property type="component" value="Unassembled WGS sequence"/>
</dbReference>
<keyword evidence="2" id="KW-1185">Reference proteome</keyword>
<sequence>MAKNGHLQAQIKVEARVFNLVKSVTYNSVKSSRGLQTLQVADYQNIEYC</sequence>
<reference evidence="1 2" key="1">
    <citation type="submission" date="2007-01" db="EMBL/GenBank/DDBJ databases">
        <authorList>
            <person name="Haygood M."/>
            <person name="Podell S."/>
            <person name="Anderson C."/>
            <person name="Hopkinson B."/>
            <person name="Roe K."/>
            <person name="Barbeau K."/>
            <person name="Gaasterland T."/>
            <person name="Ferriera S."/>
            <person name="Johnson J."/>
            <person name="Kravitz S."/>
            <person name="Beeson K."/>
            <person name="Sutton G."/>
            <person name="Rogers Y.-H."/>
            <person name="Friedman R."/>
            <person name="Frazier M."/>
            <person name="Venter J.C."/>
        </authorList>
    </citation>
    <scope>NUCLEOTIDE SEQUENCE [LARGE SCALE GENOMIC DNA]</scope>
    <source>
        <strain evidence="1 2">ATCC 23134</strain>
    </source>
</reference>
<dbReference type="AlphaFoldDB" id="A1ZIU4"/>
<protein>
    <submittedName>
        <fullName evidence="1">Uncharacterized protein</fullName>
    </submittedName>
</protein>
<evidence type="ECO:0000313" key="2">
    <source>
        <dbReference type="Proteomes" id="UP000004095"/>
    </source>
</evidence>
<evidence type="ECO:0000313" key="1">
    <source>
        <dbReference type="EMBL" id="EAY29962.1"/>
    </source>
</evidence>
<gene>
    <name evidence="1" type="ORF">M23134_05835</name>
</gene>
<name>A1ZIU4_MICM2</name>
<comment type="caution">
    <text evidence="1">The sequence shown here is derived from an EMBL/GenBank/DDBJ whole genome shotgun (WGS) entry which is preliminary data.</text>
</comment>
<dbReference type="EMBL" id="AAWS01000009">
    <property type="protein sequence ID" value="EAY29962.1"/>
    <property type="molecule type" value="Genomic_DNA"/>
</dbReference>